<dbReference type="SUPFAM" id="SSF82866">
    <property type="entry name" value="Multidrug efflux transporter AcrB transmembrane domain"/>
    <property type="match status" value="2"/>
</dbReference>
<gene>
    <name evidence="2" type="ORF">ACFO6Q_09095</name>
</gene>
<feature type="transmembrane region" description="Helical" evidence="1">
    <location>
        <begin position="876"/>
        <end position="900"/>
    </location>
</feature>
<organism evidence="2 3">
    <name type="scientific">Dokdonella ginsengisoli</name>
    <dbReference type="NCBI Taxonomy" id="363846"/>
    <lineage>
        <taxon>Bacteria</taxon>
        <taxon>Pseudomonadati</taxon>
        <taxon>Pseudomonadota</taxon>
        <taxon>Gammaproteobacteria</taxon>
        <taxon>Lysobacterales</taxon>
        <taxon>Rhodanobacteraceae</taxon>
        <taxon>Dokdonella</taxon>
    </lineage>
</organism>
<dbReference type="Pfam" id="PF00873">
    <property type="entry name" value="ACR_tran"/>
    <property type="match status" value="2"/>
</dbReference>
<feature type="transmembrane region" description="Helical" evidence="1">
    <location>
        <begin position="850"/>
        <end position="869"/>
    </location>
</feature>
<sequence>MKLVEASLKNPVAVGMAVLLVCLLGFMSLRQLPLQLFPDIDRPQISIQTNWRAASPEEVEAELLEPQEQVLQGLPGLEELDGNAASGGSNVNLTFAIGTDMKNALVEVIGRLNRVRSIPKDADRPVVQMGGNAGGANSVLSWFFVQLLPGTPGKIEEYRRLIENTVKPRIEAVPGVAQVIVNAGPPDEVRITVDAAKAASLGVSISDIAARAAAAADVSGGQVDVGRQQYRLRYTGRYTPEQLGALVLSSNADKTVHLGDVATIEVRPPRRQLFAYQNGNPAIGLQVDKVSGANVLETLNAVKKVVAELRDGPLKARGLGIEQSFDSSLFINRAVHLLSENLIVGALLSLLCVWWFMRDARATVLIAATIPVCLLATFTVLHLSGHTLNVISLAGLAFAVGMVVEGAIVVSGNILRLKEGGVTPYEAALTGTQQVVGALVASTITTVAVFLPVVFLRDVEGQIFSDLALTISIAVAISVVVAITALPAAASWLKAKKLKSGYGDGWPWLTDRIMAWTDTRPRQIGWVLALLVLPLAATFAFVPRLDYLPPVKRAAIDAYFNFPPGMPPEAVNREIVPAILERMKPYMDGTRQPQLKNWYVIIYPGGGNIGARVVDESRIGELERIVREEITVGFPDTRVFTEEGNLFGGFGGSARAVSIHLQGEDAAELYRVADAGRRLLETKFLGANVQAFPPTDAAQLELRAVPDDRRIAEAGWDRVALGDIVRTLGDGAWLGEYFDGERRVPVILRASAGQTPEELAQTPIVAPDGKVVTVGEMVRLETALGPSQIRRLDHRRTVTLTMDPPATLALETALATIERDVLPTLRSEFPDGTIRLAGSADRLGRIVGTIGNNFLLALFVLGLLMAAMFKSLRYALIVVLTVPLALIGGMLGLRVLGLFAFQPLDLLSMIGFIMMVGVVVNHAILLVDLTRHAQAHGAALSEAIRMSLNQRLRAILASTLTGALGALPMAVNPGPGSVIYRGLAAVNVGGVVISLIFSLLLMPSLMRLFFERGSRREAAPLPAPQAERPRLVGAEAA</sequence>
<feature type="transmembrane region" description="Helical" evidence="1">
    <location>
        <begin position="467"/>
        <end position="490"/>
    </location>
</feature>
<dbReference type="InterPro" id="IPR027463">
    <property type="entry name" value="AcrB_DN_DC_subdom"/>
</dbReference>
<feature type="transmembrane region" description="Helical" evidence="1">
    <location>
        <begin position="983"/>
        <end position="1006"/>
    </location>
</feature>
<evidence type="ECO:0000256" key="1">
    <source>
        <dbReference type="SAM" id="Phobius"/>
    </source>
</evidence>
<feature type="transmembrane region" description="Helical" evidence="1">
    <location>
        <begin position="906"/>
        <end position="927"/>
    </location>
</feature>
<dbReference type="PRINTS" id="PR00702">
    <property type="entry name" value="ACRIFLAVINRP"/>
</dbReference>
<keyword evidence="1" id="KW-0812">Transmembrane</keyword>
<comment type="caution">
    <text evidence="2">The sequence shown here is derived from an EMBL/GenBank/DDBJ whole genome shotgun (WGS) entry which is preliminary data.</text>
</comment>
<feature type="transmembrane region" description="Helical" evidence="1">
    <location>
        <begin position="337"/>
        <end position="357"/>
    </location>
</feature>
<protein>
    <submittedName>
        <fullName evidence="2">Efflux RND transporter permease subunit</fullName>
    </submittedName>
</protein>
<feature type="transmembrane region" description="Helical" evidence="1">
    <location>
        <begin position="364"/>
        <end position="384"/>
    </location>
</feature>
<feature type="transmembrane region" description="Helical" evidence="1">
    <location>
        <begin position="390"/>
        <end position="415"/>
    </location>
</feature>
<dbReference type="Gene3D" id="3.30.70.1440">
    <property type="entry name" value="Multidrug efflux transporter AcrB pore domain"/>
    <property type="match status" value="1"/>
</dbReference>
<feature type="transmembrane region" description="Helical" evidence="1">
    <location>
        <begin position="12"/>
        <end position="29"/>
    </location>
</feature>
<name>A0ABV9QSZ8_9GAMM</name>
<dbReference type="Proteomes" id="UP001595886">
    <property type="component" value="Unassembled WGS sequence"/>
</dbReference>
<dbReference type="PANTHER" id="PTHR32063:SF0">
    <property type="entry name" value="SWARMING MOTILITY PROTEIN SWRC"/>
    <property type="match status" value="1"/>
</dbReference>
<dbReference type="RefSeq" id="WP_380020335.1">
    <property type="nucleotide sequence ID" value="NZ_JBHSHD010000007.1"/>
</dbReference>
<dbReference type="EMBL" id="JBHSHD010000007">
    <property type="protein sequence ID" value="MFC4820480.1"/>
    <property type="molecule type" value="Genomic_DNA"/>
</dbReference>
<evidence type="ECO:0000313" key="2">
    <source>
        <dbReference type="EMBL" id="MFC4820480.1"/>
    </source>
</evidence>
<feature type="transmembrane region" description="Helical" evidence="1">
    <location>
        <begin position="954"/>
        <end position="971"/>
    </location>
</feature>
<dbReference type="SUPFAM" id="SSF82714">
    <property type="entry name" value="Multidrug efflux transporter AcrB TolC docking domain, DN and DC subdomains"/>
    <property type="match status" value="2"/>
</dbReference>
<accession>A0ABV9QSZ8</accession>
<feature type="transmembrane region" description="Helical" evidence="1">
    <location>
        <begin position="435"/>
        <end position="455"/>
    </location>
</feature>
<proteinExistence type="predicted"/>
<dbReference type="Gene3D" id="3.30.70.1430">
    <property type="entry name" value="Multidrug efflux transporter AcrB pore domain"/>
    <property type="match status" value="2"/>
</dbReference>
<keyword evidence="1" id="KW-0472">Membrane</keyword>
<dbReference type="InterPro" id="IPR001036">
    <property type="entry name" value="Acrflvin-R"/>
</dbReference>
<dbReference type="SUPFAM" id="SSF82693">
    <property type="entry name" value="Multidrug efflux transporter AcrB pore domain, PN1, PN2, PC1 and PC2 subdomains"/>
    <property type="match status" value="2"/>
</dbReference>
<dbReference type="PANTHER" id="PTHR32063">
    <property type="match status" value="1"/>
</dbReference>
<dbReference type="Gene3D" id="3.30.70.1320">
    <property type="entry name" value="Multidrug efflux transporter AcrB pore domain like"/>
    <property type="match status" value="1"/>
</dbReference>
<keyword evidence="1" id="KW-1133">Transmembrane helix</keyword>
<feature type="transmembrane region" description="Helical" evidence="1">
    <location>
        <begin position="524"/>
        <end position="542"/>
    </location>
</feature>
<evidence type="ECO:0000313" key="3">
    <source>
        <dbReference type="Proteomes" id="UP001595886"/>
    </source>
</evidence>
<dbReference type="Gene3D" id="3.30.2090.10">
    <property type="entry name" value="Multidrug efflux transporter AcrB TolC docking domain, DN and DC subdomains"/>
    <property type="match status" value="2"/>
</dbReference>
<keyword evidence="3" id="KW-1185">Reference proteome</keyword>
<reference evidence="3" key="1">
    <citation type="journal article" date="2019" name="Int. J. Syst. Evol. Microbiol.">
        <title>The Global Catalogue of Microorganisms (GCM) 10K type strain sequencing project: providing services to taxonomists for standard genome sequencing and annotation.</title>
        <authorList>
            <consortium name="The Broad Institute Genomics Platform"/>
            <consortium name="The Broad Institute Genome Sequencing Center for Infectious Disease"/>
            <person name="Wu L."/>
            <person name="Ma J."/>
        </authorList>
    </citation>
    <scope>NUCLEOTIDE SEQUENCE [LARGE SCALE GENOMIC DNA]</scope>
    <source>
        <strain evidence="3">CCUG 30340</strain>
    </source>
</reference>
<dbReference type="Gene3D" id="1.20.1640.10">
    <property type="entry name" value="Multidrug efflux transporter AcrB transmembrane domain"/>
    <property type="match status" value="2"/>
</dbReference>